<dbReference type="Proteomes" id="UP000756346">
    <property type="component" value="Unassembled WGS sequence"/>
</dbReference>
<reference evidence="2" key="1">
    <citation type="journal article" date="2021" name="Nat. Commun.">
        <title>Genetic determinants of endophytism in the Arabidopsis root mycobiome.</title>
        <authorList>
            <person name="Mesny F."/>
            <person name="Miyauchi S."/>
            <person name="Thiergart T."/>
            <person name="Pickel B."/>
            <person name="Atanasova L."/>
            <person name="Karlsson M."/>
            <person name="Huettel B."/>
            <person name="Barry K.W."/>
            <person name="Haridas S."/>
            <person name="Chen C."/>
            <person name="Bauer D."/>
            <person name="Andreopoulos W."/>
            <person name="Pangilinan J."/>
            <person name="LaButti K."/>
            <person name="Riley R."/>
            <person name="Lipzen A."/>
            <person name="Clum A."/>
            <person name="Drula E."/>
            <person name="Henrissat B."/>
            <person name="Kohler A."/>
            <person name="Grigoriev I.V."/>
            <person name="Martin F.M."/>
            <person name="Hacquard S."/>
        </authorList>
    </citation>
    <scope>NUCLEOTIDE SEQUENCE</scope>
    <source>
        <strain evidence="2">MPI-CAGE-CH-0230</strain>
    </source>
</reference>
<accession>A0A9P8Y7C6</accession>
<dbReference type="GeneID" id="70191483"/>
<comment type="caution">
    <text evidence="2">The sequence shown here is derived from an EMBL/GenBank/DDBJ whole genome shotgun (WGS) entry which is preliminary data.</text>
</comment>
<organism evidence="2 3">
    <name type="scientific">Microdochium trichocladiopsis</name>
    <dbReference type="NCBI Taxonomy" id="1682393"/>
    <lineage>
        <taxon>Eukaryota</taxon>
        <taxon>Fungi</taxon>
        <taxon>Dikarya</taxon>
        <taxon>Ascomycota</taxon>
        <taxon>Pezizomycotina</taxon>
        <taxon>Sordariomycetes</taxon>
        <taxon>Xylariomycetidae</taxon>
        <taxon>Xylariales</taxon>
        <taxon>Microdochiaceae</taxon>
        <taxon>Microdochium</taxon>
    </lineage>
</organism>
<sequence length="467" mass="50951">MTRGTLVAKVVLADPKHVHCGPSDPVRGHVLVRYNPTASHVRDDDELQIPIKVTVTLQGRLKVKLVPRNERWDLDNVRFFRARVPLFSTQHPLPPSMHFIDPVLGVPGEMRVQYEAAARIEVLGDDDMNLVIEDQSEHGGHVLPSSEFRGTPVLYERPPVAAPVGGGGGGGGGGGSAMQSAFAWFMFKDKRLPLLDGTHGQLKANKKEKNRTGLRDRLMTFSQPLYVYDCHVSCPRDVHRFQPLVLQIRIVPSERKSTAGNVTQVRLELTRVTVQVVGYVQGRSQGGTLVRRSLEDEEIVAQETVNFTGEGASEATTPGGMARGRDGHEERPSSSISPTSLSLVSSCSSGAPMNADNDWTLVVAFASVLHSVTSSFKTVCIRRDYVFRVICKVRVGGKRDEMFERTFKVTVHPPLGSDVARLQGSSVQSGVSGIVVPSHPEGALHDTFGELDIGCSTRAETLPPYTP</sequence>
<protein>
    <submittedName>
        <fullName evidence="2">Uncharacterized protein</fullName>
    </submittedName>
</protein>
<dbReference type="OrthoDB" id="2333384at2759"/>
<keyword evidence="3" id="KW-1185">Reference proteome</keyword>
<name>A0A9P8Y7C6_9PEZI</name>
<dbReference type="RefSeq" id="XP_046011784.1">
    <property type="nucleotide sequence ID" value="XM_046161937.1"/>
</dbReference>
<feature type="compositionally biased region" description="Basic and acidic residues" evidence="1">
    <location>
        <begin position="323"/>
        <end position="332"/>
    </location>
</feature>
<gene>
    <name evidence="2" type="ORF">B0I36DRAFT_411439</name>
</gene>
<proteinExistence type="predicted"/>
<dbReference type="AlphaFoldDB" id="A0A9P8Y7C6"/>
<evidence type="ECO:0000313" key="2">
    <source>
        <dbReference type="EMBL" id="KAH7029496.1"/>
    </source>
</evidence>
<dbReference type="EMBL" id="JAGTJQ010000006">
    <property type="protein sequence ID" value="KAH7029496.1"/>
    <property type="molecule type" value="Genomic_DNA"/>
</dbReference>
<evidence type="ECO:0000256" key="1">
    <source>
        <dbReference type="SAM" id="MobiDB-lite"/>
    </source>
</evidence>
<evidence type="ECO:0000313" key="3">
    <source>
        <dbReference type="Proteomes" id="UP000756346"/>
    </source>
</evidence>
<feature type="region of interest" description="Disordered" evidence="1">
    <location>
        <begin position="310"/>
        <end position="341"/>
    </location>
</feature>